<evidence type="ECO:0000256" key="3">
    <source>
        <dbReference type="ARBA" id="ARBA00022793"/>
    </source>
</evidence>
<keyword evidence="4 9" id="KW-0068">Autocatalytic cleavage</keyword>
<sequence>MFKSKIHRATVTHADLHYVGSVTVDLDLLEAADILPGELVAIVDVTNGARLETYTIAGERGSGVIGINGPAAHLIHENDTVILITYANMTTEEARAYNPKVVHVDKHNRILQLGNDPAEGLTPGLVRPPFALNTVR</sequence>
<comment type="cofactor">
    <cofactor evidence="9">
        <name>pyruvate</name>
        <dbReference type="ChEBI" id="CHEBI:15361"/>
    </cofactor>
    <text evidence="9">Binds 1 pyruvoyl group covalently per subunit.</text>
</comment>
<keyword evidence="3 9" id="KW-0210">Decarboxylase</keyword>
<keyword evidence="2 9" id="KW-0566">Pantothenate biosynthesis</keyword>
<feature type="binding site" evidence="9">
    <location>
        <position position="53"/>
    </location>
    <ligand>
        <name>substrate</name>
    </ligand>
</feature>
<keyword evidence="6 9" id="KW-0456">Lyase</keyword>
<keyword evidence="7 9" id="KW-0704">Schiff base</keyword>
<keyword evidence="5 9" id="KW-0865">Zymogen</keyword>
<dbReference type="PIRSF" id="PIRSF006246">
    <property type="entry name" value="Asp_decarbox"/>
    <property type="match status" value="1"/>
</dbReference>
<keyword evidence="8 9" id="KW-0670">Pyruvate</keyword>
<comment type="function">
    <text evidence="9">Catalyzes the pyruvoyl-dependent decarboxylation of aspartate to produce beta-alanine.</text>
</comment>
<comment type="catalytic activity">
    <reaction evidence="9">
        <text>L-aspartate + H(+) = beta-alanine + CO2</text>
        <dbReference type="Rhea" id="RHEA:19497"/>
        <dbReference type="ChEBI" id="CHEBI:15378"/>
        <dbReference type="ChEBI" id="CHEBI:16526"/>
        <dbReference type="ChEBI" id="CHEBI:29991"/>
        <dbReference type="ChEBI" id="CHEBI:57966"/>
        <dbReference type="EC" id="4.1.1.11"/>
    </reaction>
</comment>
<evidence type="ECO:0000256" key="5">
    <source>
        <dbReference type="ARBA" id="ARBA00023145"/>
    </source>
</evidence>
<feature type="binding site" evidence="9">
    <location>
        <begin position="69"/>
        <end position="71"/>
    </location>
    <ligand>
        <name>substrate</name>
    </ligand>
</feature>
<comment type="subcellular location">
    <subcellularLocation>
        <location evidence="9">Cytoplasm</location>
    </subcellularLocation>
</comment>
<feature type="chain" id="PRO_5044902496" description="Aspartate 1-decarboxylase alpha chain" evidence="9">
    <location>
        <begin position="21"/>
        <end position="136"/>
    </location>
</feature>
<name>A0ABP9SEY2_9MICC</name>
<dbReference type="EMBL" id="BAABKK010000012">
    <property type="protein sequence ID" value="GAA5194378.1"/>
    <property type="molecule type" value="Genomic_DNA"/>
</dbReference>
<comment type="caution">
    <text evidence="10">The sequence shown here is derived from an EMBL/GenBank/DDBJ whole genome shotgun (WGS) entry which is preliminary data.</text>
</comment>
<evidence type="ECO:0000256" key="6">
    <source>
        <dbReference type="ARBA" id="ARBA00023239"/>
    </source>
</evidence>
<dbReference type="Pfam" id="PF02261">
    <property type="entry name" value="Asp_decarbox"/>
    <property type="match status" value="1"/>
</dbReference>
<dbReference type="EC" id="4.1.1.11" evidence="9"/>
<comment type="subunit">
    <text evidence="9">Heterooctamer of four alpha and four beta subunits.</text>
</comment>
<proteinExistence type="inferred from homology"/>
<evidence type="ECO:0000256" key="8">
    <source>
        <dbReference type="ARBA" id="ARBA00023317"/>
    </source>
</evidence>
<comment type="similarity">
    <text evidence="9">Belongs to the PanD family.</text>
</comment>
<comment type="pathway">
    <text evidence="9">Cofactor biosynthesis; (R)-pantothenate biosynthesis; beta-alanine from L-aspartate: step 1/1.</text>
</comment>
<dbReference type="Gene3D" id="2.40.40.20">
    <property type="match status" value="1"/>
</dbReference>
<evidence type="ECO:0000256" key="1">
    <source>
        <dbReference type="ARBA" id="ARBA00022490"/>
    </source>
</evidence>
<feature type="chain" id="PRO_5044902497" description="Aspartate 1-decarboxylase beta chain" evidence="9">
    <location>
        <begin position="1"/>
        <end position="20"/>
    </location>
</feature>
<accession>A0ABP9SEY2</accession>
<dbReference type="PANTHER" id="PTHR21012">
    <property type="entry name" value="ASPARTATE 1-DECARBOXYLASE"/>
    <property type="match status" value="1"/>
</dbReference>
<dbReference type="InterPro" id="IPR009010">
    <property type="entry name" value="Asp_de-COase-like_dom_sf"/>
</dbReference>
<evidence type="ECO:0000256" key="2">
    <source>
        <dbReference type="ARBA" id="ARBA00022655"/>
    </source>
</evidence>
<keyword evidence="11" id="KW-1185">Reference proteome</keyword>
<evidence type="ECO:0000313" key="11">
    <source>
        <dbReference type="Proteomes" id="UP001500200"/>
    </source>
</evidence>
<reference evidence="11" key="1">
    <citation type="journal article" date="2019" name="Int. J. Syst. Evol. Microbiol.">
        <title>The Global Catalogue of Microorganisms (GCM) 10K type strain sequencing project: providing services to taxonomists for standard genome sequencing and annotation.</title>
        <authorList>
            <consortium name="The Broad Institute Genomics Platform"/>
            <consortium name="The Broad Institute Genome Sequencing Center for Infectious Disease"/>
            <person name="Wu L."/>
            <person name="Ma J."/>
        </authorList>
    </citation>
    <scope>NUCLEOTIDE SEQUENCE [LARGE SCALE GENOMIC DNA]</scope>
    <source>
        <strain evidence="11">JCM 18514</strain>
    </source>
</reference>
<keyword evidence="1 9" id="KW-0963">Cytoplasm</keyword>
<feature type="active site" description="Proton donor" evidence="9">
    <location>
        <position position="54"/>
    </location>
</feature>
<dbReference type="InterPro" id="IPR003190">
    <property type="entry name" value="Asp_decarbox"/>
</dbReference>
<dbReference type="Proteomes" id="UP001500200">
    <property type="component" value="Unassembled WGS sequence"/>
</dbReference>
<evidence type="ECO:0000256" key="7">
    <source>
        <dbReference type="ARBA" id="ARBA00023270"/>
    </source>
</evidence>
<evidence type="ECO:0000256" key="4">
    <source>
        <dbReference type="ARBA" id="ARBA00022813"/>
    </source>
</evidence>
<evidence type="ECO:0000313" key="10">
    <source>
        <dbReference type="EMBL" id="GAA5194378.1"/>
    </source>
</evidence>
<feature type="modified residue" description="Pyruvic acid (Ser)" evidence="9">
    <location>
        <position position="21"/>
    </location>
</feature>
<dbReference type="CDD" id="cd06919">
    <property type="entry name" value="Asp_decarbox"/>
    <property type="match status" value="1"/>
</dbReference>
<gene>
    <name evidence="9" type="primary">panD</name>
    <name evidence="10" type="ORF">GCM10023346_21690</name>
</gene>
<dbReference type="SUPFAM" id="SSF50692">
    <property type="entry name" value="ADC-like"/>
    <property type="match status" value="1"/>
</dbReference>
<dbReference type="PANTHER" id="PTHR21012:SF0">
    <property type="entry name" value="ASPARTATE 1-DECARBOXYLASE"/>
    <property type="match status" value="1"/>
</dbReference>
<protein>
    <recommendedName>
        <fullName evidence="9">Aspartate 1-decarboxylase</fullName>
        <ecNumber evidence="9">4.1.1.11</ecNumber>
    </recommendedName>
    <alternativeName>
        <fullName evidence="9">Aspartate alpha-decarboxylase</fullName>
    </alternativeName>
    <component>
        <recommendedName>
            <fullName evidence="9">Aspartate 1-decarboxylase beta chain</fullName>
        </recommendedName>
    </component>
    <component>
        <recommendedName>
            <fullName evidence="9">Aspartate 1-decarboxylase alpha chain</fullName>
        </recommendedName>
    </component>
</protein>
<dbReference type="NCBIfam" id="TIGR00223">
    <property type="entry name" value="panD"/>
    <property type="match status" value="1"/>
</dbReference>
<dbReference type="HAMAP" id="MF_00446">
    <property type="entry name" value="PanD"/>
    <property type="match status" value="1"/>
</dbReference>
<organism evidence="10 11">
    <name type="scientific">Arthrobacter gyeryongensis</name>
    <dbReference type="NCBI Taxonomy" id="1650592"/>
    <lineage>
        <taxon>Bacteria</taxon>
        <taxon>Bacillati</taxon>
        <taxon>Actinomycetota</taxon>
        <taxon>Actinomycetes</taxon>
        <taxon>Micrococcales</taxon>
        <taxon>Micrococcaceae</taxon>
        <taxon>Arthrobacter</taxon>
    </lineage>
</organism>
<feature type="active site" description="Schiff-base intermediate with substrate; via pyruvic acid" evidence="9">
    <location>
        <position position="21"/>
    </location>
</feature>
<evidence type="ECO:0000256" key="9">
    <source>
        <dbReference type="HAMAP-Rule" id="MF_00446"/>
    </source>
</evidence>
<comment type="PTM">
    <text evidence="9">Is synthesized initially as an inactive proenzyme, which is activated by self-cleavage at a specific serine bond to produce a beta-subunit with a hydroxyl group at its C-terminus and an alpha-subunit with a pyruvoyl group at its N-terminus.</text>
</comment>